<dbReference type="PANTHER" id="PTHR13356">
    <property type="entry name" value="OB FOLD NUCLEIC ACID BINDING PROTEIN-RELATED"/>
    <property type="match status" value="1"/>
</dbReference>
<sequence>MANEREQKMTLIKELRPGMKNLQIIFIVLDIDKPTKTKDGHEVRSCKVADKTGCINMSLWDELGEIVQSGDIIRLTKGYSSMYRNHLTLYSGQAGKLQKVGEYCMIFSETPNLSEPNPEFIAQSKINLQDGRSNSPTGNNQGLAQQAPNKPSNGVRMGNSGVPPSGNMDQQHQRPPTPPPGGFPHQAIRGGRGHMPSNRGAFSGRSRGRRGR</sequence>
<dbReference type="GO" id="GO:0000724">
    <property type="term" value="P:double-strand break repair via homologous recombination"/>
    <property type="evidence" value="ECO:0000318"/>
    <property type="project" value="GO_Central"/>
</dbReference>
<dbReference type="OrthoDB" id="295715at2759"/>
<dbReference type="CDD" id="cd04491">
    <property type="entry name" value="SoSSB_OBF"/>
    <property type="match status" value="1"/>
</dbReference>
<dbReference type="GO" id="GO:0010212">
    <property type="term" value="P:response to ionizing radiation"/>
    <property type="evidence" value="ECO:0000318"/>
    <property type="project" value="GO_Central"/>
</dbReference>
<organism evidence="3 4">
    <name type="scientific">Strongylocentrotus purpuratus</name>
    <name type="common">Purple sea urchin</name>
    <dbReference type="NCBI Taxonomy" id="7668"/>
    <lineage>
        <taxon>Eukaryota</taxon>
        <taxon>Metazoa</taxon>
        <taxon>Echinodermata</taxon>
        <taxon>Eleutherozoa</taxon>
        <taxon>Echinozoa</taxon>
        <taxon>Echinoidea</taxon>
        <taxon>Euechinoidea</taxon>
        <taxon>Echinacea</taxon>
        <taxon>Camarodonta</taxon>
        <taxon>Echinidea</taxon>
        <taxon>Strongylocentrotidae</taxon>
        <taxon>Strongylocentrotus</taxon>
    </lineage>
</organism>
<dbReference type="FunCoup" id="A0A7M7HKP6">
    <property type="interactions" value="774"/>
</dbReference>
<dbReference type="InterPro" id="IPR012340">
    <property type="entry name" value="NA-bd_OB-fold"/>
</dbReference>
<dbReference type="KEGG" id="spu:100891179"/>
<evidence type="ECO:0000313" key="3">
    <source>
        <dbReference type="EnsemblMetazoa" id="XP_011676260"/>
    </source>
</evidence>
<dbReference type="SUPFAM" id="SSF50249">
    <property type="entry name" value="Nucleic acid-binding proteins"/>
    <property type="match status" value="1"/>
</dbReference>
<accession>A0A7M7HKP6</accession>
<proteinExistence type="predicted"/>
<dbReference type="OMA" id="RNIDCEV"/>
<dbReference type="RefSeq" id="XP_030832223.1">
    <property type="nucleotide sequence ID" value="XM_030976363.1"/>
</dbReference>
<feature type="region of interest" description="Disordered" evidence="2">
    <location>
        <begin position="129"/>
        <end position="212"/>
    </location>
</feature>
<reference evidence="4" key="1">
    <citation type="submission" date="2015-02" db="EMBL/GenBank/DDBJ databases">
        <title>Genome sequencing for Strongylocentrotus purpuratus.</title>
        <authorList>
            <person name="Murali S."/>
            <person name="Liu Y."/>
            <person name="Vee V."/>
            <person name="English A."/>
            <person name="Wang M."/>
            <person name="Skinner E."/>
            <person name="Han Y."/>
            <person name="Muzny D.M."/>
            <person name="Worley K.C."/>
            <person name="Gibbs R.A."/>
        </authorList>
    </citation>
    <scope>NUCLEOTIDE SEQUENCE</scope>
</reference>
<dbReference type="Gene3D" id="2.40.50.140">
    <property type="entry name" value="Nucleic acid-binding proteins"/>
    <property type="match status" value="1"/>
</dbReference>
<dbReference type="InterPro" id="IPR051231">
    <property type="entry name" value="SOSS-B"/>
</dbReference>
<evidence type="ECO:0000256" key="1">
    <source>
        <dbReference type="ARBA" id="ARBA00023125"/>
    </source>
</evidence>
<evidence type="ECO:0000256" key="2">
    <source>
        <dbReference type="SAM" id="MobiDB-lite"/>
    </source>
</evidence>
<dbReference type="GO" id="GO:0005694">
    <property type="term" value="C:chromosome"/>
    <property type="evidence" value="ECO:0007669"/>
    <property type="project" value="UniProtKB-ARBA"/>
</dbReference>
<protein>
    <submittedName>
        <fullName evidence="3">Uncharacterized protein</fullName>
    </submittedName>
</protein>
<dbReference type="GO" id="GO:0070876">
    <property type="term" value="C:SOSS complex"/>
    <property type="evidence" value="ECO:0000318"/>
    <property type="project" value="GO_Central"/>
</dbReference>
<dbReference type="GeneID" id="100891179"/>
<dbReference type="GO" id="GO:0003677">
    <property type="term" value="F:DNA binding"/>
    <property type="evidence" value="ECO:0000318"/>
    <property type="project" value="GO_Central"/>
</dbReference>
<name>A0A7M7HKP6_STRPU</name>
<reference evidence="3" key="2">
    <citation type="submission" date="2021-01" db="UniProtKB">
        <authorList>
            <consortium name="EnsemblMetazoa"/>
        </authorList>
    </citation>
    <scope>IDENTIFICATION</scope>
</reference>
<dbReference type="GO" id="GO:0044818">
    <property type="term" value="P:mitotic G2/M transition checkpoint"/>
    <property type="evidence" value="ECO:0000318"/>
    <property type="project" value="GO_Central"/>
</dbReference>
<dbReference type="InParanoid" id="A0A7M7HKP6"/>
<dbReference type="FunFam" id="2.40.50.140:FF:000072">
    <property type="entry name" value="SOSS complex subunit B2"/>
    <property type="match status" value="1"/>
</dbReference>
<dbReference type="RefSeq" id="XP_011676260.1">
    <property type="nucleotide sequence ID" value="XM_011677958.2"/>
</dbReference>
<dbReference type="PANTHER" id="PTHR13356:SF0">
    <property type="entry name" value="SOSS COMPLEX SUBUNIT B HOMOLOG"/>
    <property type="match status" value="1"/>
</dbReference>
<dbReference type="EnsemblMetazoa" id="XM_030976363">
    <property type="protein sequence ID" value="XP_030832223"/>
    <property type="gene ID" value="LOC115920518"/>
</dbReference>
<dbReference type="EnsemblMetazoa" id="XM_011677958">
    <property type="protein sequence ID" value="XP_011676260"/>
    <property type="gene ID" value="LOC100891179"/>
</dbReference>
<evidence type="ECO:0000313" key="4">
    <source>
        <dbReference type="Proteomes" id="UP000007110"/>
    </source>
</evidence>
<dbReference type="KEGG" id="spu:115920518"/>
<keyword evidence="1" id="KW-0238">DNA-binding</keyword>
<dbReference type="AlphaFoldDB" id="A0A7M7HKP6"/>
<dbReference type="GeneID" id="115920518"/>
<feature type="compositionally biased region" description="Polar residues" evidence="2">
    <location>
        <begin position="129"/>
        <end position="152"/>
    </location>
</feature>
<dbReference type="Proteomes" id="UP000007110">
    <property type="component" value="Unassembled WGS sequence"/>
</dbReference>
<keyword evidence="4" id="KW-1185">Reference proteome</keyword>